<gene>
    <name evidence="2" type="ORF">TorRG33x02_319300</name>
</gene>
<keyword evidence="3" id="KW-1185">Reference proteome</keyword>
<reference evidence="3" key="1">
    <citation type="submission" date="2016-06" db="EMBL/GenBank/DDBJ databases">
        <title>Parallel loss of symbiosis genes in relatives of nitrogen-fixing non-legume Parasponia.</title>
        <authorList>
            <person name="Van Velzen R."/>
            <person name="Holmer R."/>
            <person name="Bu F."/>
            <person name="Rutten L."/>
            <person name="Van Zeijl A."/>
            <person name="Liu W."/>
            <person name="Santuari L."/>
            <person name="Cao Q."/>
            <person name="Sharma T."/>
            <person name="Shen D."/>
            <person name="Roswanjaya Y."/>
            <person name="Wardhani T."/>
            <person name="Kalhor M.S."/>
            <person name="Jansen J."/>
            <person name="Van den Hoogen J."/>
            <person name="Gungor B."/>
            <person name="Hartog M."/>
            <person name="Hontelez J."/>
            <person name="Verver J."/>
            <person name="Yang W.-C."/>
            <person name="Schijlen E."/>
            <person name="Repin R."/>
            <person name="Schilthuizen M."/>
            <person name="Schranz E."/>
            <person name="Heidstra R."/>
            <person name="Miyata K."/>
            <person name="Fedorova E."/>
            <person name="Kohlen W."/>
            <person name="Bisseling T."/>
            <person name="Smit S."/>
            <person name="Geurts R."/>
        </authorList>
    </citation>
    <scope>NUCLEOTIDE SEQUENCE [LARGE SCALE GENOMIC DNA]</scope>
    <source>
        <strain evidence="3">cv. RG33-2</strain>
    </source>
</reference>
<dbReference type="InParanoid" id="A0A2P5BJ80"/>
<organism evidence="2 3">
    <name type="scientific">Trema orientale</name>
    <name type="common">Charcoal tree</name>
    <name type="synonym">Celtis orientalis</name>
    <dbReference type="NCBI Taxonomy" id="63057"/>
    <lineage>
        <taxon>Eukaryota</taxon>
        <taxon>Viridiplantae</taxon>
        <taxon>Streptophyta</taxon>
        <taxon>Embryophyta</taxon>
        <taxon>Tracheophyta</taxon>
        <taxon>Spermatophyta</taxon>
        <taxon>Magnoliopsida</taxon>
        <taxon>eudicotyledons</taxon>
        <taxon>Gunneridae</taxon>
        <taxon>Pentapetalae</taxon>
        <taxon>rosids</taxon>
        <taxon>fabids</taxon>
        <taxon>Rosales</taxon>
        <taxon>Cannabaceae</taxon>
        <taxon>Trema</taxon>
    </lineage>
</organism>
<comment type="caution">
    <text evidence="2">The sequence shown here is derived from an EMBL/GenBank/DDBJ whole genome shotgun (WGS) entry which is preliminary data.</text>
</comment>
<evidence type="ECO:0000313" key="2">
    <source>
        <dbReference type="EMBL" id="PON48850.1"/>
    </source>
</evidence>
<feature type="compositionally biased region" description="Basic residues" evidence="1">
    <location>
        <begin position="33"/>
        <end position="51"/>
    </location>
</feature>
<dbReference type="OrthoDB" id="10377005at2759"/>
<protein>
    <submittedName>
        <fullName evidence="2">Uncharacterized protein</fullName>
    </submittedName>
</protein>
<sequence>MALVHDDGRDREIERETEWFWHLPDLGVTLKMGPKKKPQRNRKPPPPKTPK</sequence>
<feature type="region of interest" description="Disordered" evidence="1">
    <location>
        <begin position="29"/>
        <end position="51"/>
    </location>
</feature>
<dbReference type="EMBL" id="JXTC01000511">
    <property type="protein sequence ID" value="PON48850.1"/>
    <property type="molecule type" value="Genomic_DNA"/>
</dbReference>
<name>A0A2P5BJ80_TREOI</name>
<accession>A0A2P5BJ80</accession>
<proteinExistence type="predicted"/>
<evidence type="ECO:0000313" key="3">
    <source>
        <dbReference type="Proteomes" id="UP000237000"/>
    </source>
</evidence>
<evidence type="ECO:0000256" key="1">
    <source>
        <dbReference type="SAM" id="MobiDB-lite"/>
    </source>
</evidence>
<dbReference type="Proteomes" id="UP000237000">
    <property type="component" value="Unassembled WGS sequence"/>
</dbReference>
<dbReference type="AlphaFoldDB" id="A0A2P5BJ80"/>